<comment type="caution">
    <text evidence="1">The sequence shown here is derived from an EMBL/GenBank/DDBJ whole genome shotgun (WGS) entry which is preliminary data.</text>
</comment>
<name>A0A941FTI8_9BACI</name>
<dbReference type="EMBL" id="JAGTPW010000053">
    <property type="protein sequence ID" value="MBR8645852.1"/>
    <property type="molecule type" value="Genomic_DNA"/>
</dbReference>
<protein>
    <recommendedName>
        <fullName evidence="3">PAS domain-containing protein</fullName>
    </recommendedName>
</protein>
<reference evidence="1" key="1">
    <citation type="submission" date="2021-04" db="EMBL/GenBank/DDBJ databases">
        <title>Whole genome sequencing of Enterococci isolates from hospitalized patients.</title>
        <authorList>
            <person name="Ogoti B.M."/>
            <person name="Onyambu F.G."/>
        </authorList>
    </citation>
    <scope>NUCLEOTIDE SEQUENCE</scope>
    <source>
        <strain evidence="1">242</strain>
    </source>
</reference>
<organism evidence="1 2">
    <name type="scientific">Peribacillus frigoritolerans</name>
    <dbReference type="NCBI Taxonomy" id="450367"/>
    <lineage>
        <taxon>Bacteria</taxon>
        <taxon>Bacillati</taxon>
        <taxon>Bacillota</taxon>
        <taxon>Bacilli</taxon>
        <taxon>Bacillales</taxon>
        <taxon>Bacillaceae</taxon>
        <taxon>Peribacillus</taxon>
    </lineage>
</organism>
<accession>A0A941FTI8</accession>
<sequence>MWNGNDLASFSYDIMEETSDGLRRRGMASDNETIQLELVKAILEELPFGVLVTKNEKEIVLCNRVLSEAFAENQFDRQIHLILEKNLVPAVNTPIRLNENNGIVRKAIIQMGMRSIRFTSCYLQIIKVIFLISIIMKNFCLRILSSLPMTAW</sequence>
<evidence type="ECO:0000313" key="1">
    <source>
        <dbReference type="EMBL" id="MBR8645852.1"/>
    </source>
</evidence>
<evidence type="ECO:0000313" key="2">
    <source>
        <dbReference type="Proteomes" id="UP000680045"/>
    </source>
</evidence>
<gene>
    <name evidence="1" type="ORF">KEH51_23325</name>
</gene>
<dbReference type="AlphaFoldDB" id="A0A941FTI8"/>
<dbReference type="Proteomes" id="UP000680045">
    <property type="component" value="Unassembled WGS sequence"/>
</dbReference>
<proteinExistence type="predicted"/>
<evidence type="ECO:0008006" key="3">
    <source>
        <dbReference type="Google" id="ProtNLM"/>
    </source>
</evidence>